<accession>A0A4D6KDT7</accession>
<dbReference type="AlphaFoldDB" id="A0A4D6KDT7"/>
<proteinExistence type="predicted"/>
<evidence type="ECO:0000313" key="1">
    <source>
        <dbReference type="EMBL" id="QCD66758.1"/>
    </source>
</evidence>
<reference evidence="1 2" key="2">
    <citation type="submission" date="2019-04" db="EMBL/GenBank/DDBJ databases">
        <authorList>
            <person name="Yang S."/>
            <person name="Wei W."/>
        </authorList>
    </citation>
    <scope>NUCLEOTIDE SEQUENCE [LARGE SCALE GENOMIC DNA]</scope>
    <source>
        <strain evidence="2">ZP60</strain>
    </source>
</reference>
<protein>
    <submittedName>
        <fullName evidence="1">Uncharacterized protein</fullName>
    </submittedName>
</protein>
<dbReference type="OMA" id="CLPTIYL"/>
<dbReference type="EMBL" id="CP039375">
    <property type="protein sequence ID" value="QCD66758.1"/>
    <property type="molecule type" value="Genomic_DNA"/>
</dbReference>
<gene>
    <name evidence="1" type="ORF">E5139_14290</name>
</gene>
<name>A0A4D6KDT7_9EURY</name>
<organism evidence="1 2">
    <name type="scientific">Halomicrobium mukohataei</name>
    <dbReference type="NCBI Taxonomy" id="57705"/>
    <lineage>
        <taxon>Archaea</taxon>
        <taxon>Methanobacteriati</taxon>
        <taxon>Methanobacteriota</taxon>
        <taxon>Stenosarchaea group</taxon>
        <taxon>Halobacteria</taxon>
        <taxon>Halobacteriales</taxon>
        <taxon>Haloarculaceae</taxon>
        <taxon>Halomicrobium</taxon>
    </lineage>
</organism>
<dbReference type="InterPro" id="IPR043858">
    <property type="entry name" value="DUF5820"/>
</dbReference>
<reference evidence="1 2" key="1">
    <citation type="submission" date="2019-04" db="EMBL/GenBank/DDBJ databases">
        <title>Complete genome sequence of Arthrobacter sp. ZXY-2 associated with effective atrazine degradation and salt adaptation.</title>
        <authorList>
            <person name="Zhao X."/>
        </authorList>
    </citation>
    <scope>NUCLEOTIDE SEQUENCE [LARGE SCALE GENOMIC DNA]</scope>
    <source>
        <strain evidence="2">ZP60</strain>
    </source>
</reference>
<dbReference type="Pfam" id="PF19137">
    <property type="entry name" value="DUF5820"/>
    <property type="match status" value="1"/>
</dbReference>
<dbReference type="RefSeq" id="WP_015763185.1">
    <property type="nucleotide sequence ID" value="NZ_CP039375.1"/>
</dbReference>
<dbReference type="Proteomes" id="UP000297053">
    <property type="component" value="Chromosome"/>
</dbReference>
<evidence type="ECO:0000313" key="2">
    <source>
        <dbReference type="Proteomes" id="UP000297053"/>
    </source>
</evidence>
<dbReference type="KEGG" id="halz:E5139_14290"/>
<sequence length="127" mass="14313">MGLDALNPAWERWNEERGRIVLAYRPDVFDGGSLPAACLPTIYVTRGKRGRRPGGERVGHDWFVTLYLEPDVDCGTDRYDDRAAAIDAAVSLADDFDAGRIDYRDEYQVPREGYFRALDEVVGPTDE</sequence>
<dbReference type="GeneID" id="42180132"/>